<feature type="transmembrane region" description="Helical" evidence="6">
    <location>
        <begin position="406"/>
        <end position="429"/>
    </location>
</feature>
<keyword evidence="3 6" id="KW-0812">Transmembrane</keyword>
<dbReference type="FunFam" id="1.20.1250.20:FF:000172">
    <property type="entry name" value="MFS multidrug resistance transporter"/>
    <property type="match status" value="1"/>
</dbReference>
<dbReference type="GO" id="GO:0005886">
    <property type="term" value="C:plasma membrane"/>
    <property type="evidence" value="ECO:0007669"/>
    <property type="project" value="TreeGrafter"/>
</dbReference>
<dbReference type="InterPro" id="IPR020846">
    <property type="entry name" value="MFS_dom"/>
</dbReference>
<feature type="transmembrane region" description="Helical" evidence="6">
    <location>
        <begin position="269"/>
        <end position="294"/>
    </location>
</feature>
<feature type="transmembrane region" description="Helical" evidence="6">
    <location>
        <begin position="342"/>
        <end position="368"/>
    </location>
</feature>
<dbReference type="InterPro" id="IPR036259">
    <property type="entry name" value="MFS_trans_sf"/>
</dbReference>
<evidence type="ECO:0000256" key="6">
    <source>
        <dbReference type="SAM" id="Phobius"/>
    </source>
</evidence>
<dbReference type="PANTHER" id="PTHR23502:SF5">
    <property type="entry name" value="QUINIDINE RESISTANCE PROTEIN 3"/>
    <property type="match status" value="1"/>
</dbReference>
<evidence type="ECO:0000256" key="5">
    <source>
        <dbReference type="ARBA" id="ARBA00023136"/>
    </source>
</evidence>
<evidence type="ECO:0000259" key="7">
    <source>
        <dbReference type="PROSITE" id="PS50850"/>
    </source>
</evidence>
<dbReference type="Proteomes" id="UP001153678">
    <property type="component" value="Unassembled WGS sequence"/>
</dbReference>
<proteinExistence type="predicted"/>
<dbReference type="Pfam" id="PF07690">
    <property type="entry name" value="MFS_1"/>
    <property type="match status" value="1"/>
</dbReference>
<reference evidence="8" key="1">
    <citation type="submission" date="2022-08" db="EMBL/GenBank/DDBJ databases">
        <authorList>
            <person name="Kallberg Y."/>
            <person name="Tangrot J."/>
            <person name="Rosling A."/>
        </authorList>
    </citation>
    <scope>NUCLEOTIDE SEQUENCE</scope>
    <source>
        <strain evidence="8">Wild A</strain>
    </source>
</reference>
<feature type="transmembrane region" description="Helical" evidence="6">
    <location>
        <begin position="380"/>
        <end position="400"/>
    </location>
</feature>
<dbReference type="PANTHER" id="PTHR23502">
    <property type="entry name" value="MAJOR FACILITATOR SUPERFAMILY"/>
    <property type="match status" value="1"/>
</dbReference>
<evidence type="ECO:0000256" key="1">
    <source>
        <dbReference type="ARBA" id="ARBA00004141"/>
    </source>
</evidence>
<feature type="transmembrane region" description="Helical" evidence="6">
    <location>
        <begin position="87"/>
        <end position="110"/>
    </location>
</feature>
<feature type="non-terminal residue" evidence="8">
    <location>
        <position position="1"/>
    </location>
</feature>
<evidence type="ECO:0000256" key="4">
    <source>
        <dbReference type="ARBA" id="ARBA00022989"/>
    </source>
</evidence>
<evidence type="ECO:0000313" key="8">
    <source>
        <dbReference type="EMBL" id="CAI2191313.1"/>
    </source>
</evidence>
<evidence type="ECO:0000256" key="3">
    <source>
        <dbReference type="ARBA" id="ARBA00022692"/>
    </source>
</evidence>
<dbReference type="EMBL" id="CAMKVN010007297">
    <property type="protein sequence ID" value="CAI2191313.1"/>
    <property type="molecule type" value="Genomic_DNA"/>
</dbReference>
<sequence>ETTNIDIDPKNWPRRKKRLILFMIAFAGMIAPMSSTIIYPAVAKIENDLNTSEVLANGMIGIFIFFMGLAPLAWASYSDAFETRRNIYLVSFILYIVGTVMCAISKNIWLLLTMRAIQACGASSVQSIGAGSISDIFHVFERGRAYGIFYVGPLIGPVIGPVIGGYLAETFGWRWIFWFLTVIGGVITVLIFFFLPETFARQPQSQNLPTPTTSTLPRRKKFNPISPLILLKYPNMYLIIISVSIVFGIVYLLNTLIPRTFSKQYNLSTLYIGLVFLAPGGGYMIGSLLGGKWSDFVLAKAKRKNNNISYPEMRIHSVWFGAFLLTLSYTTYGWFVQANLHIAFPIISLFVGGISVLIIFNSTATYLVDAFPGKSASAIAVNNCVRSFAAAIMSFVAVPFENAVGNGWAFTIMVGINIIGICCLIAVCYKGKSWREKIQSESTDLSS</sequence>
<dbReference type="AlphaFoldDB" id="A0A9W4T1M8"/>
<protein>
    <submittedName>
        <fullName evidence="8">3845_t:CDS:1</fullName>
    </submittedName>
</protein>
<feature type="domain" description="Major facilitator superfamily (MFS) profile" evidence="7">
    <location>
        <begin position="20"/>
        <end position="432"/>
    </location>
</feature>
<dbReference type="PROSITE" id="PS50850">
    <property type="entry name" value="MFS"/>
    <property type="match status" value="1"/>
</dbReference>
<accession>A0A9W4T1M8</accession>
<dbReference type="SUPFAM" id="SSF103473">
    <property type="entry name" value="MFS general substrate transporter"/>
    <property type="match status" value="1"/>
</dbReference>
<evidence type="ECO:0000256" key="2">
    <source>
        <dbReference type="ARBA" id="ARBA00022448"/>
    </source>
</evidence>
<feature type="transmembrane region" description="Helical" evidence="6">
    <location>
        <begin position="315"/>
        <end position="336"/>
    </location>
</feature>
<comment type="caution">
    <text evidence="8">The sequence shown here is derived from an EMBL/GenBank/DDBJ whole genome shotgun (WGS) entry which is preliminary data.</text>
</comment>
<keyword evidence="4 6" id="KW-1133">Transmembrane helix</keyword>
<name>A0A9W4T1M8_9GLOM</name>
<gene>
    <name evidence="8" type="ORF">FWILDA_LOCUS15010</name>
</gene>
<feature type="transmembrane region" description="Helical" evidence="6">
    <location>
        <begin position="147"/>
        <end position="167"/>
    </location>
</feature>
<comment type="subcellular location">
    <subcellularLocation>
        <location evidence="1">Membrane</location>
        <topology evidence="1">Multi-pass membrane protein</topology>
    </subcellularLocation>
</comment>
<feature type="transmembrane region" description="Helical" evidence="6">
    <location>
        <begin position="173"/>
        <end position="195"/>
    </location>
</feature>
<dbReference type="GO" id="GO:0022857">
    <property type="term" value="F:transmembrane transporter activity"/>
    <property type="evidence" value="ECO:0007669"/>
    <property type="project" value="InterPro"/>
</dbReference>
<keyword evidence="5 6" id="KW-0472">Membrane</keyword>
<organism evidence="8 9">
    <name type="scientific">Funneliformis geosporum</name>
    <dbReference type="NCBI Taxonomy" id="1117311"/>
    <lineage>
        <taxon>Eukaryota</taxon>
        <taxon>Fungi</taxon>
        <taxon>Fungi incertae sedis</taxon>
        <taxon>Mucoromycota</taxon>
        <taxon>Glomeromycotina</taxon>
        <taxon>Glomeromycetes</taxon>
        <taxon>Glomerales</taxon>
        <taxon>Glomeraceae</taxon>
        <taxon>Funneliformis</taxon>
    </lineage>
</organism>
<dbReference type="Gene3D" id="1.20.1720.10">
    <property type="entry name" value="Multidrug resistance protein D"/>
    <property type="match status" value="1"/>
</dbReference>
<dbReference type="InterPro" id="IPR011701">
    <property type="entry name" value="MFS"/>
</dbReference>
<dbReference type="CDD" id="cd17323">
    <property type="entry name" value="MFS_Tpo1_MDR_like"/>
    <property type="match status" value="1"/>
</dbReference>
<feature type="transmembrane region" description="Helical" evidence="6">
    <location>
        <begin position="19"/>
        <end position="42"/>
    </location>
</feature>
<evidence type="ECO:0000313" key="9">
    <source>
        <dbReference type="Proteomes" id="UP001153678"/>
    </source>
</evidence>
<dbReference type="OrthoDB" id="3936150at2759"/>
<keyword evidence="9" id="KW-1185">Reference proteome</keyword>
<feature type="transmembrane region" description="Helical" evidence="6">
    <location>
        <begin position="236"/>
        <end position="257"/>
    </location>
</feature>
<feature type="transmembrane region" description="Helical" evidence="6">
    <location>
        <begin position="54"/>
        <end position="75"/>
    </location>
</feature>
<keyword evidence="2" id="KW-0813">Transport</keyword>